<dbReference type="InterPro" id="IPR051448">
    <property type="entry name" value="CdaR-like_regulators"/>
</dbReference>
<evidence type="ECO:0000313" key="4">
    <source>
        <dbReference type="Proteomes" id="UP000230407"/>
    </source>
</evidence>
<feature type="region of interest" description="Disordered" evidence="1">
    <location>
        <begin position="38"/>
        <end position="63"/>
    </location>
</feature>
<sequence>MREDYQTLVDEVTALLGTPATLEDRDFALIAFGAHGGGEDGGGDSDGGKGGEDGDGEGADPLLDPVRARSILRRRSTARVRSWFESFGITRAVGPVRIPPDPSAGVLRGRICVPVRHGGVLLGYIWLLDDGALELTDPRLADVRAAADRVGALLAAESRVDARLGRLLRTLLTAAGGHRAAAETGLAGELGEVAAGPLAVVAVLPWDGAGRERDARTGGGIPGALPGAVAACAVPGVGPHPPGEGLAVLVRLLSPGGPDPAGAAAERLLRTPYTGGGGGGGGGDGRDGGSGGTGRSGRVAGIGAPCAGLAGVPGAWRQALAAARAARAESRLGPVAHWDRIGPYRMLTALAAPPGASPGTPAGPPDAAVRALLEPGRRELARTVEVFLDHAGQAGRTAAALGVHRQTLYYRLSRVERLTGLDLGDGEDRLLLHMALKTVRLLES</sequence>
<protein>
    <submittedName>
        <fullName evidence="3">PucR family transcriptional regulator</fullName>
    </submittedName>
</protein>
<feature type="domain" description="PucR C-terminal helix-turn-helix" evidence="2">
    <location>
        <begin position="380"/>
        <end position="437"/>
    </location>
</feature>
<dbReference type="InterPro" id="IPR042070">
    <property type="entry name" value="PucR_C-HTH_sf"/>
</dbReference>
<feature type="compositionally biased region" description="Gly residues" evidence="1">
    <location>
        <begin position="274"/>
        <end position="295"/>
    </location>
</feature>
<dbReference type="Pfam" id="PF13556">
    <property type="entry name" value="HTH_30"/>
    <property type="match status" value="1"/>
</dbReference>
<dbReference type="PANTHER" id="PTHR33744">
    <property type="entry name" value="CARBOHYDRATE DIACID REGULATOR"/>
    <property type="match status" value="1"/>
</dbReference>
<dbReference type="PANTHER" id="PTHR33744:SF17">
    <property type="entry name" value="CONSERVED PROTEIN"/>
    <property type="match status" value="1"/>
</dbReference>
<gene>
    <name evidence="3" type="ORF">CUT44_18935</name>
</gene>
<dbReference type="EMBL" id="PGGW01000060">
    <property type="protein sequence ID" value="PJE95895.1"/>
    <property type="molecule type" value="Genomic_DNA"/>
</dbReference>
<dbReference type="RefSeq" id="WP_100203080.1">
    <property type="nucleotide sequence ID" value="NZ_PGGW01000060.1"/>
</dbReference>
<dbReference type="AlphaFoldDB" id="A0A2M8LVB6"/>
<dbReference type="InterPro" id="IPR025736">
    <property type="entry name" value="PucR_C-HTH_dom"/>
</dbReference>
<organism evidence="3 4">
    <name type="scientific">Streptomyces carminius</name>
    <dbReference type="NCBI Taxonomy" id="2665496"/>
    <lineage>
        <taxon>Bacteria</taxon>
        <taxon>Bacillati</taxon>
        <taxon>Actinomycetota</taxon>
        <taxon>Actinomycetes</taxon>
        <taxon>Kitasatosporales</taxon>
        <taxon>Streptomycetaceae</taxon>
        <taxon>Streptomyces</taxon>
    </lineage>
</organism>
<keyword evidence="4" id="KW-1185">Reference proteome</keyword>
<proteinExistence type="predicted"/>
<comment type="caution">
    <text evidence="3">The sequence shown here is derived from an EMBL/GenBank/DDBJ whole genome shotgun (WGS) entry which is preliminary data.</text>
</comment>
<feature type="region of interest" description="Disordered" evidence="1">
    <location>
        <begin position="271"/>
        <end position="296"/>
    </location>
</feature>
<evidence type="ECO:0000256" key="1">
    <source>
        <dbReference type="SAM" id="MobiDB-lite"/>
    </source>
</evidence>
<evidence type="ECO:0000259" key="2">
    <source>
        <dbReference type="Pfam" id="PF13556"/>
    </source>
</evidence>
<dbReference type="Gene3D" id="1.10.10.2840">
    <property type="entry name" value="PucR C-terminal helix-turn-helix domain"/>
    <property type="match status" value="1"/>
</dbReference>
<accession>A0A2M8LVB6</accession>
<dbReference type="Proteomes" id="UP000230407">
    <property type="component" value="Unassembled WGS sequence"/>
</dbReference>
<evidence type="ECO:0000313" key="3">
    <source>
        <dbReference type="EMBL" id="PJE95895.1"/>
    </source>
</evidence>
<name>A0A2M8LVB6_9ACTN</name>
<reference evidence="3 4" key="1">
    <citation type="submission" date="2017-11" db="EMBL/GenBank/DDBJ databases">
        <title>Streptomyces carmine sp. nov., a novel actinomycete isolated from Sophora alopecuroides in Xinjiang, China.</title>
        <authorList>
            <person name="Wang Y."/>
            <person name="Luo X."/>
            <person name="Wan C."/>
            <person name="Zhang L."/>
        </authorList>
    </citation>
    <scope>NUCLEOTIDE SEQUENCE [LARGE SCALE GENOMIC DNA]</scope>
    <source>
        <strain evidence="3 4">TRM SA0054</strain>
    </source>
</reference>